<evidence type="ECO:0000259" key="1">
    <source>
        <dbReference type="SMART" id="SM00901"/>
    </source>
</evidence>
<dbReference type="EMBL" id="SGVY01000027">
    <property type="protein sequence ID" value="TFH79238.1"/>
    <property type="molecule type" value="Genomic_DNA"/>
</dbReference>
<dbReference type="AlphaFoldDB" id="A0A4Y8VE24"/>
<accession>A0A4Y8VE24</accession>
<gene>
    <name evidence="2" type="ORF">EXN75_10420</name>
</gene>
<dbReference type="OrthoDB" id="9816036at2"/>
<dbReference type="GeneID" id="302995695"/>
<dbReference type="SUPFAM" id="SSF48452">
    <property type="entry name" value="TPR-like"/>
    <property type="match status" value="1"/>
</dbReference>
<dbReference type="Proteomes" id="UP000297872">
    <property type="component" value="Unassembled WGS sequence"/>
</dbReference>
<dbReference type="Pfam" id="PF08867">
    <property type="entry name" value="FRG"/>
    <property type="match status" value="1"/>
</dbReference>
<reference evidence="2 3" key="1">
    <citation type="submission" date="2019-02" db="EMBL/GenBank/DDBJ databases">
        <title>Draft Genome Sequence of the Prevotella sp. BCRC 81118, Isolated from Human Feces.</title>
        <authorList>
            <person name="Huang C.-H."/>
        </authorList>
    </citation>
    <scope>NUCLEOTIDE SEQUENCE [LARGE SCALE GENOMIC DNA]</scope>
    <source>
        <strain evidence="2 3">BCRC 81118</strain>
    </source>
</reference>
<dbReference type="RefSeq" id="WP_134843761.1">
    <property type="nucleotide sequence ID" value="NZ_SGVY01000027.1"/>
</dbReference>
<proteinExistence type="predicted"/>
<dbReference type="InterPro" id="IPR011990">
    <property type="entry name" value="TPR-like_helical_dom_sf"/>
</dbReference>
<dbReference type="InterPro" id="IPR014966">
    <property type="entry name" value="FRG-dom"/>
</dbReference>
<evidence type="ECO:0000313" key="2">
    <source>
        <dbReference type="EMBL" id="TFH79238.1"/>
    </source>
</evidence>
<dbReference type="Gene3D" id="1.25.40.10">
    <property type="entry name" value="Tetratricopeptide repeat domain"/>
    <property type="match status" value="1"/>
</dbReference>
<name>A0A4Y8VE24_9BACT</name>
<feature type="domain" description="FRG" evidence="1">
    <location>
        <begin position="43"/>
        <end position="158"/>
    </location>
</feature>
<protein>
    <submittedName>
        <fullName evidence="2">FRG domain-containing protein</fullName>
    </submittedName>
</protein>
<sequence>MKPKTTMNITLDSKDGYSAVQEIIKYVSGLISDRNGKKDDIFPQYIYRGITRYDKSFENGTKDISEWTIRSGLAIRMSESYSEGFSKNDFVSALIDLTQRARKEFPIDYADYSDLEILADIQHNGGATCLVDFSKNLLTALWFACSNEKDDKKDGFLFCYNIIEDIKKHSLEYLNPTTENEQIKTVLLNTYRYTNYNYEKVERFCLWEPTNINGRIVRQDSVFLFGTESFVIGEHDIFTVRIPRKLKKVIRECLSVLFNISSENMYKDSVGLATSNAKSILMPVSLCFKKNISDRKKRLRLYKYHLSEALAYINKGSYQSALSQLKSCEKYLGEVESMNDHHFFDGTENERKINVYFYLGSCYMKLNYLDNAIVEFEKVKSLSLKVLDKRNKKQKDIECYLKKCLEAYDLLIDISYDRQLYDRAFKYCNELVKMDFCSLNGHDTRISELSMLELCVLSNLMQKHEISDSIFSIADNLIKSENEDSYIYYLALYYQSVLSLLSKENNSQEYKNELKMLKQRSNRILHSKAPLRGYIEWNFMDIQNAIKEMPKETTIEQDKYQIMCEMLAIVVSVRDLFQYLNDKARN</sequence>
<organism evidence="2 3">
    <name type="scientific">Segatella hominis</name>
    <dbReference type="NCBI Taxonomy" id="2518605"/>
    <lineage>
        <taxon>Bacteria</taxon>
        <taxon>Pseudomonadati</taxon>
        <taxon>Bacteroidota</taxon>
        <taxon>Bacteroidia</taxon>
        <taxon>Bacteroidales</taxon>
        <taxon>Prevotellaceae</taxon>
        <taxon>Segatella</taxon>
    </lineage>
</organism>
<comment type="caution">
    <text evidence="2">The sequence shown here is derived from an EMBL/GenBank/DDBJ whole genome shotgun (WGS) entry which is preliminary data.</text>
</comment>
<keyword evidence="3" id="KW-1185">Reference proteome</keyword>
<dbReference type="SMART" id="SM00901">
    <property type="entry name" value="FRG"/>
    <property type="match status" value="1"/>
</dbReference>
<evidence type="ECO:0000313" key="3">
    <source>
        <dbReference type="Proteomes" id="UP000297872"/>
    </source>
</evidence>